<dbReference type="AlphaFoldDB" id="A0A9P1IPX0"/>
<evidence type="ECO:0000313" key="3">
    <source>
        <dbReference type="Proteomes" id="UP001152747"/>
    </source>
</evidence>
<organism evidence="2 3">
    <name type="scientific">Caenorhabditis angaria</name>
    <dbReference type="NCBI Taxonomy" id="860376"/>
    <lineage>
        <taxon>Eukaryota</taxon>
        <taxon>Metazoa</taxon>
        <taxon>Ecdysozoa</taxon>
        <taxon>Nematoda</taxon>
        <taxon>Chromadorea</taxon>
        <taxon>Rhabditida</taxon>
        <taxon>Rhabditina</taxon>
        <taxon>Rhabditomorpha</taxon>
        <taxon>Rhabditoidea</taxon>
        <taxon>Rhabditidae</taxon>
        <taxon>Peloderinae</taxon>
        <taxon>Caenorhabditis</taxon>
    </lineage>
</organism>
<keyword evidence="1" id="KW-0732">Signal</keyword>
<evidence type="ECO:0000256" key="1">
    <source>
        <dbReference type="SAM" id="SignalP"/>
    </source>
</evidence>
<dbReference type="EMBL" id="CANHGI010000004">
    <property type="protein sequence ID" value="CAI5448214.1"/>
    <property type="molecule type" value="Genomic_DNA"/>
</dbReference>
<evidence type="ECO:0000313" key="2">
    <source>
        <dbReference type="EMBL" id="CAI5448214.1"/>
    </source>
</evidence>
<reference evidence="2" key="1">
    <citation type="submission" date="2022-11" db="EMBL/GenBank/DDBJ databases">
        <authorList>
            <person name="Kikuchi T."/>
        </authorList>
    </citation>
    <scope>NUCLEOTIDE SEQUENCE</scope>
    <source>
        <strain evidence="2">PS1010</strain>
    </source>
</reference>
<accession>A0A9P1IPX0</accession>
<proteinExistence type="predicted"/>
<gene>
    <name evidence="2" type="ORF">CAMP_LOCUS10851</name>
</gene>
<feature type="chain" id="PRO_5040124459" evidence="1">
    <location>
        <begin position="22"/>
        <end position="295"/>
    </location>
</feature>
<sequence>MLLFTCFFLVQILFPFSLSRGIVMYGYPTSFICKASTSTATSTACFKNFETSSYDFAYFKSSAKTCCKTNYGWLIRAKNYGKTDKMIFNIDDSSKSCSDNNPLIYNNSNTGNSLFRITYDAKSKNMMVQARGCTTDTNIYYSLRNGKTQCWGLYNIDNKYTADDMIAQLKQKKLKQTSPLDITLINRLVQESMEGRSTYKVAILMDGKRKDSCNTGAQFFNTACDFPKGYDFVDTENPLLSSYPFTANPTLATFKRCLAMFFDSEKSKFNQKVDFVDCSQTTADGYTYIHAVTRK</sequence>
<feature type="signal peptide" evidence="1">
    <location>
        <begin position="1"/>
        <end position="21"/>
    </location>
</feature>
<protein>
    <submittedName>
        <fullName evidence="2">Uncharacterized protein</fullName>
    </submittedName>
</protein>
<dbReference type="Proteomes" id="UP001152747">
    <property type="component" value="Unassembled WGS sequence"/>
</dbReference>
<comment type="caution">
    <text evidence="2">The sequence shown here is derived from an EMBL/GenBank/DDBJ whole genome shotgun (WGS) entry which is preliminary data.</text>
</comment>
<name>A0A9P1IPX0_9PELO</name>
<keyword evidence="3" id="KW-1185">Reference proteome</keyword>